<dbReference type="Pfam" id="PF17765">
    <property type="entry name" value="MLTR_LBD"/>
    <property type="match status" value="1"/>
</dbReference>
<dbReference type="Gene3D" id="3.30.450.180">
    <property type="match status" value="1"/>
</dbReference>
<dbReference type="SUPFAM" id="SSF47413">
    <property type="entry name" value="lambda repressor-like DNA-binding domains"/>
    <property type="match status" value="1"/>
</dbReference>
<dbReference type="SMART" id="SM00530">
    <property type="entry name" value="HTH_XRE"/>
    <property type="match status" value="1"/>
</dbReference>
<dbReference type="PATRIC" id="fig|1618207.4.peg.1586"/>
<keyword evidence="3" id="KW-1185">Reference proteome</keyword>
<dbReference type="STRING" id="1618207.UM93_07840"/>
<dbReference type="KEGG" id="ari:UM93_07840"/>
<dbReference type="EMBL" id="CP011005">
    <property type="protein sequence ID" value="AJT41450.1"/>
    <property type="molecule type" value="Genomic_DNA"/>
</dbReference>
<keyword evidence="2" id="KW-0238">DNA-binding</keyword>
<protein>
    <submittedName>
        <fullName evidence="2">DNA-binding protein</fullName>
    </submittedName>
</protein>
<organism evidence="2 3">
    <name type="scientific">Psychromicrobium lacuslunae</name>
    <dbReference type="NCBI Taxonomy" id="1618207"/>
    <lineage>
        <taxon>Bacteria</taxon>
        <taxon>Bacillati</taxon>
        <taxon>Actinomycetota</taxon>
        <taxon>Actinomycetes</taxon>
        <taxon>Micrococcales</taxon>
        <taxon>Micrococcaceae</taxon>
        <taxon>Psychromicrobium</taxon>
    </lineage>
</organism>
<gene>
    <name evidence="2" type="ORF">UM93_07840</name>
</gene>
<dbReference type="PANTHER" id="PTHR35010">
    <property type="entry name" value="BLL4672 PROTEIN-RELATED"/>
    <property type="match status" value="1"/>
</dbReference>
<dbReference type="Pfam" id="PF13560">
    <property type="entry name" value="HTH_31"/>
    <property type="match status" value="1"/>
</dbReference>
<proteinExistence type="predicted"/>
<dbReference type="PANTHER" id="PTHR35010:SF2">
    <property type="entry name" value="BLL4672 PROTEIN"/>
    <property type="match status" value="1"/>
</dbReference>
<dbReference type="InterPro" id="IPR010982">
    <property type="entry name" value="Lambda_DNA-bd_dom_sf"/>
</dbReference>
<evidence type="ECO:0000313" key="2">
    <source>
        <dbReference type="EMBL" id="AJT41450.1"/>
    </source>
</evidence>
<dbReference type="OrthoDB" id="3518652at2"/>
<name>A0A0D4BZ78_9MICC</name>
<reference evidence="2 3" key="1">
    <citation type="journal article" date="2015" name="Genome Announc.">
        <title>Complete Genome Sequencing of Protease-Producing Novel Arthrobacter sp. Strain IHBB 11108 Using PacBio Single-Molecule Real-Time Sequencing Technology.</title>
        <authorList>
            <person name="Kiran S."/>
            <person name="Swarnkar M.K."/>
            <person name="Pal M."/>
            <person name="Thakur R."/>
            <person name="Tewari R."/>
            <person name="Singh A.K."/>
            <person name="Gulati A."/>
        </authorList>
    </citation>
    <scope>NUCLEOTIDE SEQUENCE [LARGE SCALE GENOMIC DNA]</scope>
    <source>
        <strain evidence="2 3">IHBB 11108</strain>
    </source>
</reference>
<sequence length="291" mass="33180">MSSKSRLELGQFLRDRRNRLRPFDVGLPSFGRRRTPGLRREEVAQLAGVGVTWYTWLEQGRDIKASGQVLKAIAHALRLDSSEQRHLFTLAGSDSRPAAAECEEVSDHHLAVLEKMLPYPCAIQNGRYDLLAWNRVYRFLIGDVEEGVAGQPRNCLSMVFNDPAWRRAYGERYAEVCHSMVARFRANMAAHLDESDWTELVEQLHTESSYFSDVWQAQQVQQASTEVKIFNSPRVGGLRLQFTTFWLDQQRDTRLMTVTPLDELSANRLAKLDDMMNSEPAVSRRGLAHAA</sequence>
<dbReference type="InterPro" id="IPR041413">
    <property type="entry name" value="MLTR_LBD"/>
</dbReference>
<feature type="domain" description="HTH cro/C1-type" evidence="1">
    <location>
        <begin position="12"/>
        <end position="84"/>
    </location>
</feature>
<evidence type="ECO:0000313" key="3">
    <source>
        <dbReference type="Proteomes" id="UP000061839"/>
    </source>
</evidence>
<dbReference type="HOGENOM" id="CLU_057862_2_0_11"/>
<evidence type="ECO:0000259" key="1">
    <source>
        <dbReference type="SMART" id="SM00530"/>
    </source>
</evidence>
<dbReference type="GO" id="GO:0003677">
    <property type="term" value="F:DNA binding"/>
    <property type="evidence" value="ECO:0007669"/>
    <property type="project" value="UniProtKB-KW"/>
</dbReference>
<dbReference type="CDD" id="cd00093">
    <property type="entry name" value="HTH_XRE"/>
    <property type="match status" value="1"/>
</dbReference>
<accession>A0A0D4BZ78</accession>
<dbReference type="Gene3D" id="1.10.260.40">
    <property type="entry name" value="lambda repressor-like DNA-binding domains"/>
    <property type="match status" value="1"/>
</dbReference>
<dbReference type="AlphaFoldDB" id="A0A0D4BZ78"/>
<dbReference type="InterPro" id="IPR001387">
    <property type="entry name" value="Cro/C1-type_HTH"/>
</dbReference>
<dbReference type="Proteomes" id="UP000061839">
    <property type="component" value="Chromosome"/>
</dbReference>
<dbReference type="RefSeq" id="WP_045074830.1">
    <property type="nucleotide sequence ID" value="NZ_CP011005.1"/>
</dbReference>